<keyword evidence="2" id="KW-1185">Reference proteome</keyword>
<organism evidence="1 2">
    <name type="scientific">Spirosoma terrae</name>
    <dbReference type="NCBI Taxonomy" id="1968276"/>
    <lineage>
        <taxon>Bacteria</taxon>
        <taxon>Pseudomonadati</taxon>
        <taxon>Bacteroidota</taxon>
        <taxon>Cytophagia</taxon>
        <taxon>Cytophagales</taxon>
        <taxon>Cytophagaceae</taxon>
        <taxon>Spirosoma</taxon>
    </lineage>
</organism>
<dbReference type="RefSeq" id="WP_163954461.1">
    <property type="nucleotide sequence ID" value="NZ_JAAFZH010000016.1"/>
</dbReference>
<protein>
    <submittedName>
        <fullName evidence="1">Uncharacterized protein</fullName>
    </submittedName>
</protein>
<dbReference type="EMBL" id="JAAFZH010000016">
    <property type="protein sequence ID" value="NDU98330.1"/>
    <property type="molecule type" value="Genomic_DNA"/>
</dbReference>
<evidence type="ECO:0000313" key="1">
    <source>
        <dbReference type="EMBL" id="NDU98330.1"/>
    </source>
</evidence>
<accession>A0A6L9LD23</accession>
<comment type="caution">
    <text evidence="1">The sequence shown here is derived from an EMBL/GenBank/DDBJ whole genome shotgun (WGS) entry which is preliminary data.</text>
</comment>
<dbReference type="Proteomes" id="UP000474175">
    <property type="component" value="Unassembled WGS sequence"/>
</dbReference>
<name>A0A6L9LD23_9BACT</name>
<sequence length="127" mass="14437">MNRRLTPNDLDTSPYKELVESLVCQWLDTDLPAQGLTNTDFITTIRILLLTTQNPDHTAVIVSAVLDQAIHLQKTSDWVDQEIKFEGMVHGADRVDFLKFELSQAATLDDSLLDSYNERINRFTGKD</sequence>
<gene>
    <name evidence="1" type="ORF">GK108_25820</name>
</gene>
<dbReference type="AlphaFoldDB" id="A0A6L9LD23"/>
<evidence type="ECO:0000313" key="2">
    <source>
        <dbReference type="Proteomes" id="UP000474175"/>
    </source>
</evidence>
<proteinExistence type="predicted"/>
<reference evidence="1 2" key="1">
    <citation type="submission" date="2020-02" db="EMBL/GenBank/DDBJ databases">
        <title>Draft genome sequence of two Spirosoma agri KCTC 52727 and Spirosoma terrae KCTC 52035.</title>
        <authorList>
            <person name="Rojas J."/>
            <person name="Ambika Manirajan B."/>
            <person name="Suarez C."/>
            <person name="Ratering S."/>
            <person name="Schnell S."/>
        </authorList>
    </citation>
    <scope>NUCLEOTIDE SEQUENCE [LARGE SCALE GENOMIC DNA]</scope>
    <source>
        <strain evidence="1 2">KCTC 52035</strain>
    </source>
</reference>